<proteinExistence type="predicted"/>
<reference evidence="2" key="1">
    <citation type="submission" date="2010-08" db="EMBL/GenBank/DDBJ databases">
        <authorList>
            <consortium name="Caenorhabditis japonica Sequencing Consortium"/>
            <person name="Wilson R.K."/>
        </authorList>
    </citation>
    <scope>NUCLEOTIDE SEQUENCE [LARGE SCALE GENOMIC DNA]</scope>
    <source>
        <strain evidence="2">DF5081</strain>
    </source>
</reference>
<protein>
    <submittedName>
        <fullName evidence="1">Uncharacterized protein</fullName>
    </submittedName>
</protein>
<name>A0A8R1IMS7_CAEJA</name>
<sequence length="94" mass="10888">MKSCFTVDATLFVAPNRGRHCGGSERFGKPTILCRKIGTTVIVWYSNKIRVDVYLPFRLSLLINFCEWLATCVRRCLFADLYFAWIRKPNLPVL</sequence>
<keyword evidence="2" id="KW-1185">Reference proteome</keyword>
<dbReference type="EnsemblMetazoa" id="CJA37123.1">
    <property type="protein sequence ID" value="CJA37123.1"/>
    <property type="gene ID" value="WBGene00212970"/>
</dbReference>
<dbReference type="AlphaFoldDB" id="A0A8R1IMS7"/>
<dbReference type="Proteomes" id="UP000005237">
    <property type="component" value="Unassembled WGS sequence"/>
</dbReference>
<organism evidence="1 2">
    <name type="scientific">Caenorhabditis japonica</name>
    <dbReference type="NCBI Taxonomy" id="281687"/>
    <lineage>
        <taxon>Eukaryota</taxon>
        <taxon>Metazoa</taxon>
        <taxon>Ecdysozoa</taxon>
        <taxon>Nematoda</taxon>
        <taxon>Chromadorea</taxon>
        <taxon>Rhabditida</taxon>
        <taxon>Rhabditina</taxon>
        <taxon>Rhabditomorpha</taxon>
        <taxon>Rhabditoidea</taxon>
        <taxon>Rhabditidae</taxon>
        <taxon>Peloderinae</taxon>
        <taxon>Caenorhabditis</taxon>
    </lineage>
</organism>
<evidence type="ECO:0000313" key="2">
    <source>
        <dbReference type="Proteomes" id="UP000005237"/>
    </source>
</evidence>
<reference evidence="1" key="2">
    <citation type="submission" date="2022-06" db="UniProtKB">
        <authorList>
            <consortium name="EnsemblMetazoa"/>
        </authorList>
    </citation>
    <scope>IDENTIFICATION</scope>
    <source>
        <strain evidence="1">DF5081</strain>
    </source>
</reference>
<accession>A0A8R1IMS7</accession>
<evidence type="ECO:0000313" key="1">
    <source>
        <dbReference type="EnsemblMetazoa" id="CJA37123.1"/>
    </source>
</evidence>